<evidence type="ECO:0000313" key="2">
    <source>
        <dbReference type="EMBL" id="QSQ09142.1"/>
    </source>
</evidence>
<dbReference type="AlphaFoldDB" id="A0A8A0RMN0"/>
<dbReference type="KEGG" id="kme:H0A61_01501"/>
<dbReference type="InterPro" id="IPR057238">
    <property type="entry name" value="DUF7916"/>
</dbReference>
<dbReference type="Pfam" id="PF25509">
    <property type="entry name" value="DUF7916"/>
    <property type="match status" value="1"/>
</dbReference>
<dbReference type="Gene3D" id="3.20.20.70">
    <property type="entry name" value="Aldolase class I"/>
    <property type="match status" value="1"/>
</dbReference>
<gene>
    <name evidence="2" type="ORF">H0A61_01501</name>
</gene>
<dbReference type="InterPro" id="IPR013785">
    <property type="entry name" value="Aldolase_TIM"/>
</dbReference>
<reference evidence="2" key="1">
    <citation type="submission" date="2020-07" db="EMBL/GenBank/DDBJ databases">
        <title>Koleobacter methoxysyntrophicus gen. nov., sp. nov., a novel anaerobic bacterium isolated from deep subsurface oil field and proposal of Koleobacterales ord. nov. in the phylum Firmicutes.</title>
        <authorList>
            <person name="Sakamoto S."/>
            <person name="Tamaki H."/>
        </authorList>
    </citation>
    <scope>NUCLEOTIDE SEQUENCE</scope>
    <source>
        <strain evidence="2">NRmbB1</strain>
    </source>
</reference>
<name>A0A8A0RMN0_9FIRM</name>
<dbReference type="SUPFAM" id="SSF51395">
    <property type="entry name" value="FMN-linked oxidoreductases"/>
    <property type="match status" value="1"/>
</dbReference>
<evidence type="ECO:0000259" key="1">
    <source>
        <dbReference type="Pfam" id="PF25509"/>
    </source>
</evidence>
<dbReference type="Proteomes" id="UP000662904">
    <property type="component" value="Chromosome"/>
</dbReference>
<protein>
    <recommendedName>
        <fullName evidence="1">DUF7916 domain-containing protein</fullName>
    </recommendedName>
</protein>
<sequence>MVKRILDSFASDFNKIKGKDLLISIAASEGRTVIAEVVVTAQPLIDSITNAELACAFGSDIILLNMLDVHQPVIQGMPPVKNKDETIKILKELIGRPVGVNLEPTTLISPGRRATAETARRALEIGIDLIVLTGNPKTGVTNSAIINAVREIRSELKDEIIIAAGKMHCSGIQEESSDKIVDAETVHGFVEAGADIILFPAPGTVPGMTIETVKKGIDAAHAGGKLAMVTIGTSQEGADPDTIKAIALQGKMAGADIFHIGDAGYSGIALPENIMNYSIAIRGRRHTFRRMAASIKR</sequence>
<proteinExistence type="predicted"/>
<feature type="domain" description="DUF7916" evidence="1">
    <location>
        <begin position="6"/>
        <end position="297"/>
    </location>
</feature>
<accession>A0A8A0RMN0</accession>
<keyword evidence="3" id="KW-1185">Reference proteome</keyword>
<dbReference type="EMBL" id="CP059066">
    <property type="protein sequence ID" value="QSQ09142.1"/>
    <property type="molecule type" value="Genomic_DNA"/>
</dbReference>
<evidence type="ECO:0000313" key="3">
    <source>
        <dbReference type="Proteomes" id="UP000662904"/>
    </source>
</evidence>
<dbReference type="RefSeq" id="WP_422120737.1">
    <property type="nucleotide sequence ID" value="NZ_CP059066.1"/>
</dbReference>
<organism evidence="2 3">
    <name type="scientific">Koleobacter methoxysyntrophicus</name>
    <dbReference type="NCBI Taxonomy" id="2751313"/>
    <lineage>
        <taxon>Bacteria</taxon>
        <taxon>Bacillati</taxon>
        <taxon>Bacillota</taxon>
        <taxon>Clostridia</taxon>
        <taxon>Koleobacterales</taxon>
        <taxon>Koleobacteraceae</taxon>
        <taxon>Koleobacter</taxon>
    </lineage>
</organism>